<sequence>MAKNKKPFSSLLDDPEAKKSIQDALQAPAQLPKDMKADTAPIRPQEKAESDGYQNITIRKSVHRLLKIASIQQGMEIRELASEAIANDPRIQEIMELMKK</sequence>
<proteinExistence type="predicted"/>
<reference evidence="2 3" key="1">
    <citation type="submission" date="2019-10" db="EMBL/GenBank/DDBJ databases">
        <title>Draft Genome Sequence of Cytophagaceae sp. SJW1-29.</title>
        <authorList>
            <person name="Choi A."/>
        </authorList>
    </citation>
    <scope>NUCLEOTIDE SEQUENCE [LARGE SCALE GENOMIC DNA]</scope>
    <source>
        <strain evidence="2 3">SJW1-29</strain>
    </source>
</reference>
<feature type="region of interest" description="Disordered" evidence="1">
    <location>
        <begin position="1"/>
        <end position="53"/>
    </location>
</feature>
<organism evidence="2 3">
    <name type="scientific">Salmonirosea aquatica</name>
    <dbReference type="NCBI Taxonomy" id="2654236"/>
    <lineage>
        <taxon>Bacteria</taxon>
        <taxon>Pseudomonadati</taxon>
        <taxon>Bacteroidota</taxon>
        <taxon>Cytophagia</taxon>
        <taxon>Cytophagales</taxon>
        <taxon>Spirosomataceae</taxon>
        <taxon>Salmonirosea</taxon>
    </lineage>
</organism>
<accession>A0A7C9FQI4</accession>
<gene>
    <name evidence="2" type="ORF">GBK04_00220</name>
</gene>
<dbReference type="EMBL" id="WHLY01000001">
    <property type="protein sequence ID" value="MPR31812.1"/>
    <property type="molecule type" value="Genomic_DNA"/>
</dbReference>
<dbReference type="AlphaFoldDB" id="A0A7C9FQI4"/>
<dbReference type="RefSeq" id="WP_152755810.1">
    <property type="nucleotide sequence ID" value="NZ_WHLY01000001.1"/>
</dbReference>
<keyword evidence="3" id="KW-1185">Reference proteome</keyword>
<protein>
    <submittedName>
        <fullName evidence="2">Uncharacterized protein</fullName>
    </submittedName>
</protein>
<evidence type="ECO:0000313" key="2">
    <source>
        <dbReference type="EMBL" id="MPR31812.1"/>
    </source>
</evidence>
<dbReference type="GO" id="GO:0006355">
    <property type="term" value="P:regulation of DNA-templated transcription"/>
    <property type="evidence" value="ECO:0007669"/>
    <property type="project" value="InterPro"/>
</dbReference>
<evidence type="ECO:0000256" key="1">
    <source>
        <dbReference type="SAM" id="MobiDB-lite"/>
    </source>
</evidence>
<name>A0A7C9FQI4_9BACT</name>
<comment type="caution">
    <text evidence="2">The sequence shown here is derived from an EMBL/GenBank/DDBJ whole genome shotgun (WGS) entry which is preliminary data.</text>
</comment>
<dbReference type="SUPFAM" id="SSF47598">
    <property type="entry name" value="Ribbon-helix-helix"/>
    <property type="match status" value="1"/>
</dbReference>
<dbReference type="InterPro" id="IPR010985">
    <property type="entry name" value="Ribbon_hlx_hlx"/>
</dbReference>
<evidence type="ECO:0000313" key="3">
    <source>
        <dbReference type="Proteomes" id="UP000479293"/>
    </source>
</evidence>
<dbReference type="Proteomes" id="UP000479293">
    <property type="component" value="Unassembled WGS sequence"/>
</dbReference>